<reference evidence="6" key="1">
    <citation type="submission" date="2017-04" db="EMBL/GenBank/DDBJ databases">
        <title>Complete Genome Sequences of Twelve Strains of a Stable Defined Moderately Diverse Mouse Microbiota 2 (sDMDMm2).</title>
        <authorList>
            <person name="Uchimura Y."/>
            <person name="Wyss M."/>
            <person name="Brugiroux S."/>
            <person name="Limenitakis J.P."/>
            <person name="Stecher B."/>
            <person name="McCoy K.D."/>
            <person name="Macpherson A.J."/>
        </authorList>
    </citation>
    <scope>NUCLEOTIDE SEQUENCE</scope>
    <source>
        <strain evidence="6">YL58</strain>
    </source>
</reference>
<accession>A0A1C7IHH1</accession>
<evidence type="ECO:0000313" key="7">
    <source>
        <dbReference type="Proteomes" id="UP000092574"/>
    </source>
</evidence>
<keyword evidence="1" id="KW-0540">Nuclease</keyword>
<dbReference type="InterPro" id="IPR051274">
    <property type="entry name" value="3-5_Exoribonuclease"/>
</dbReference>
<dbReference type="InterPro" id="IPR036397">
    <property type="entry name" value="RNaseH_sf"/>
</dbReference>
<dbReference type="SUPFAM" id="SSF53098">
    <property type="entry name" value="Ribonuclease H-like"/>
    <property type="match status" value="1"/>
</dbReference>
<dbReference type="Gene3D" id="3.30.420.10">
    <property type="entry name" value="Ribonuclease H-like superfamily/Ribonuclease H"/>
    <property type="match status" value="1"/>
</dbReference>
<sequence length="318" mass="38087">MNYIVFDLEWNQCPYGKDRENKRLPFEIIEIGAVKLDENRNMTDQFHEIVKPSVYHRLHYRTKEILHIDKQTLENGVPFSKAVRRFLNWCGEDVMFCTWGPSDLVELQRNMKYYRLTYLLEGPLRYYDVQKLFGIACEGDKTSRSLEYAIDYMELSKGENFHRALNDAVYTAGIFARLPMDTVRKFFSIDCYQNPKSKSEEIHTVFDDYSKYISREFPTKEETMKDREVVSTRCFFCGKTAKKKIRWFSLNPKTHMCLAFCPEHGYFRGKARLKRTDEGNYYVVKTVKKISEEEAEEVRQKRDVLRKKRRAKRHQDYY</sequence>
<dbReference type="AlphaFoldDB" id="A0A1C7IHH1"/>
<dbReference type="SMART" id="SM00479">
    <property type="entry name" value="EXOIII"/>
    <property type="match status" value="1"/>
</dbReference>
<dbReference type="OrthoDB" id="159416at2"/>
<evidence type="ECO:0000256" key="2">
    <source>
        <dbReference type="ARBA" id="ARBA00022801"/>
    </source>
</evidence>
<dbReference type="InterPro" id="IPR012337">
    <property type="entry name" value="RNaseH-like_sf"/>
</dbReference>
<keyword evidence="7" id="KW-1185">Reference proteome</keyword>
<dbReference type="Proteomes" id="UP000092574">
    <property type="component" value="Chromosome"/>
</dbReference>
<dbReference type="RefSeq" id="WP_065543951.1">
    <property type="nucleotide sequence ID" value="NZ_CP015405.2"/>
</dbReference>
<feature type="compositionally biased region" description="Basic residues" evidence="4">
    <location>
        <begin position="304"/>
        <end position="318"/>
    </location>
</feature>
<dbReference type="PANTHER" id="PTHR23044">
    <property type="entry name" value="3'-5' EXONUCLEASE ERI1-RELATED"/>
    <property type="match status" value="1"/>
</dbReference>
<gene>
    <name evidence="6" type="ORF">A4V09_20200</name>
</gene>
<keyword evidence="3" id="KW-0269">Exonuclease</keyword>
<evidence type="ECO:0000259" key="5">
    <source>
        <dbReference type="SMART" id="SM00479"/>
    </source>
</evidence>
<dbReference type="GO" id="GO:0000175">
    <property type="term" value="F:3'-5'-RNA exonuclease activity"/>
    <property type="evidence" value="ECO:0007669"/>
    <property type="project" value="InterPro"/>
</dbReference>
<dbReference type="PANTHER" id="PTHR23044:SF61">
    <property type="entry name" value="3'-5' EXORIBONUCLEASE 1-RELATED"/>
    <property type="match status" value="1"/>
</dbReference>
<evidence type="ECO:0000256" key="4">
    <source>
        <dbReference type="SAM" id="MobiDB-lite"/>
    </source>
</evidence>
<evidence type="ECO:0000256" key="1">
    <source>
        <dbReference type="ARBA" id="ARBA00022722"/>
    </source>
</evidence>
<keyword evidence="2" id="KW-0378">Hydrolase</keyword>
<dbReference type="Pfam" id="PF00929">
    <property type="entry name" value="RNase_T"/>
    <property type="match status" value="1"/>
</dbReference>
<dbReference type="STRING" id="1796616.A4V09_20200"/>
<protein>
    <submittedName>
        <fullName evidence="6">DNA polymerase III</fullName>
    </submittedName>
</protein>
<dbReference type="CDD" id="cd06133">
    <property type="entry name" value="ERI-1_3'hExo_like"/>
    <property type="match status" value="1"/>
</dbReference>
<organism evidence="6 7">
    <name type="scientific">Blautia pseudococcoides</name>
    <dbReference type="NCBI Taxonomy" id="1796616"/>
    <lineage>
        <taxon>Bacteria</taxon>
        <taxon>Bacillati</taxon>
        <taxon>Bacillota</taxon>
        <taxon>Clostridia</taxon>
        <taxon>Lachnospirales</taxon>
        <taxon>Lachnospiraceae</taxon>
        <taxon>Blautia</taxon>
    </lineage>
</organism>
<dbReference type="InterPro" id="IPR013520">
    <property type="entry name" value="Ribonucl_H"/>
</dbReference>
<dbReference type="InterPro" id="IPR047201">
    <property type="entry name" value="ERI-1_3'hExo-like"/>
</dbReference>
<feature type="region of interest" description="Disordered" evidence="4">
    <location>
        <begin position="299"/>
        <end position="318"/>
    </location>
</feature>
<feature type="domain" description="Exonuclease" evidence="5">
    <location>
        <begin position="2"/>
        <end position="185"/>
    </location>
</feature>
<name>A0A1C7IHH1_9FIRM</name>
<proteinExistence type="predicted"/>
<evidence type="ECO:0000313" key="6">
    <source>
        <dbReference type="EMBL" id="ANU77849.1"/>
    </source>
</evidence>
<evidence type="ECO:0000256" key="3">
    <source>
        <dbReference type="ARBA" id="ARBA00022839"/>
    </source>
</evidence>
<dbReference type="EMBL" id="CP015405">
    <property type="protein sequence ID" value="ANU77849.1"/>
    <property type="molecule type" value="Genomic_DNA"/>
</dbReference>
<dbReference type="KEGG" id="byl:A4V09_20200"/>
<dbReference type="GO" id="GO:0003676">
    <property type="term" value="F:nucleic acid binding"/>
    <property type="evidence" value="ECO:0007669"/>
    <property type="project" value="InterPro"/>
</dbReference>